<name>A0A1N6MWK2_9GAMM</name>
<keyword evidence="1" id="KW-1133">Transmembrane helix</keyword>
<protein>
    <submittedName>
        <fullName evidence="2">Uncharacterized protein</fullName>
    </submittedName>
</protein>
<keyword evidence="1" id="KW-0472">Membrane</keyword>
<accession>A0A1N6MWK2</accession>
<gene>
    <name evidence="2" type="ORF">XIS1_1790054</name>
</gene>
<evidence type="ECO:0000256" key="1">
    <source>
        <dbReference type="SAM" id="Phobius"/>
    </source>
</evidence>
<organism evidence="2 3">
    <name type="scientific">Xenorhabdus innexi</name>
    <dbReference type="NCBI Taxonomy" id="290109"/>
    <lineage>
        <taxon>Bacteria</taxon>
        <taxon>Pseudomonadati</taxon>
        <taxon>Pseudomonadota</taxon>
        <taxon>Gammaproteobacteria</taxon>
        <taxon>Enterobacterales</taxon>
        <taxon>Morganellaceae</taxon>
        <taxon>Xenorhabdus</taxon>
    </lineage>
</organism>
<reference evidence="3" key="1">
    <citation type="submission" date="2016-12" db="EMBL/GenBank/DDBJ databases">
        <authorList>
            <person name="Gaudriault S."/>
        </authorList>
    </citation>
    <scope>NUCLEOTIDE SEQUENCE [LARGE SCALE GENOMIC DNA]</scope>
    <source>
        <strain evidence="3">HGB1681 (deposited as PTA-6826 in the American Type Culture Collection)</strain>
    </source>
</reference>
<proteinExistence type="predicted"/>
<dbReference type="AlphaFoldDB" id="A0A1N6MWK2"/>
<sequence>MQFYCVSHTRIFCRSITAPYLCDRKKEKEVKKIKEHDCVFEIEFLENEIVLSCLIGRMVFLYTVFICCLIVS</sequence>
<dbReference type="EMBL" id="FTLG01000089">
    <property type="protein sequence ID" value="SIP73248.1"/>
    <property type="molecule type" value="Genomic_DNA"/>
</dbReference>
<evidence type="ECO:0000313" key="3">
    <source>
        <dbReference type="Proteomes" id="UP000196435"/>
    </source>
</evidence>
<feature type="transmembrane region" description="Helical" evidence="1">
    <location>
        <begin position="49"/>
        <end position="71"/>
    </location>
</feature>
<evidence type="ECO:0000313" key="2">
    <source>
        <dbReference type="EMBL" id="SIP73248.1"/>
    </source>
</evidence>
<dbReference type="Proteomes" id="UP000196435">
    <property type="component" value="Unassembled WGS sequence"/>
</dbReference>
<keyword evidence="1" id="KW-0812">Transmembrane</keyword>